<sequence length="125" mass="14033">MSRKSLSLSSPFREPSSITLVFLLDSSRSEIIFSNKASYLLCMSKALFLKPCKSKFLKNPIKSETLNSPKICVTSRTKALACSAWLSVPEVSMLNIIRDIMLFESFNKACVRFKLSLALDLFVNV</sequence>
<dbReference type="AlphaFoldDB" id="A0A396I7V1"/>
<protein>
    <submittedName>
        <fullName evidence="1">Uncharacterized protein</fullName>
    </submittedName>
</protein>
<evidence type="ECO:0000313" key="1">
    <source>
        <dbReference type="EMBL" id="RHN60888.1"/>
    </source>
</evidence>
<reference evidence="1" key="1">
    <citation type="journal article" date="2018" name="Nat. Plants">
        <title>Whole-genome landscape of Medicago truncatula symbiotic genes.</title>
        <authorList>
            <person name="Pecrix Y."/>
            <person name="Gamas P."/>
            <person name="Carrere S."/>
        </authorList>
    </citation>
    <scope>NUCLEOTIDE SEQUENCE</scope>
    <source>
        <tissue evidence="1">Leaves</tissue>
    </source>
</reference>
<dbReference type="Proteomes" id="UP000265566">
    <property type="component" value="Chromosome 4"/>
</dbReference>
<organism evidence="1">
    <name type="scientific">Medicago truncatula</name>
    <name type="common">Barrel medic</name>
    <name type="synonym">Medicago tribuloides</name>
    <dbReference type="NCBI Taxonomy" id="3880"/>
    <lineage>
        <taxon>Eukaryota</taxon>
        <taxon>Viridiplantae</taxon>
        <taxon>Streptophyta</taxon>
        <taxon>Embryophyta</taxon>
        <taxon>Tracheophyta</taxon>
        <taxon>Spermatophyta</taxon>
        <taxon>Magnoliopsida</taxon>
        <taxon>eudicotyledons</taxon>
        <taxon>Gunneridae</taxon>
        <taxon>Pentapetalae</taxon>
        <taxon>rosids</taxon>
        <taxon>fabids</taxon>
        <taxon>Fabales</taxon>
        <taxon>Fabaceae</taxon>
        <taxon>Papilionoideae</taxon>
        <taxon>50 kb inversion clade</taxon>
        <taxon>NPAAA clade</taxon>
        <taxon>Hologalegina</taxon>
        <taxon>IRL clade</taxon>
        <taxon>Trifolieae</taxon>
        <taxon>Medicago</taxon>
    </lineage>
</organism>
<comment type="caution">
    <text evidence="1">The sequence shown here is derived from an EMBL/GenBank/DDBJ whole genome shotgun (WGS) entry which is preliminary data.</text>
</comment>
<proteinExistence type="predicted"/>
<dbReference type="Gramene" id="rna23281">
    <property type="protein sequence ID" value="RHN60888.1"/>
    <property type="gene ID" value="gene23281"/>
</dbReference>
<gene>
    <name evidence="1" type="ORF">MtrunA17_Chr4g0030721</name>
</gene>
<accession>A0A396I7V1</accession>
<dbReference type="EMBL" id="PSQE01000004">
    <property type="protein sequence ID" value="RHN60888.1"/>
    <property type="molecule type" value="Genomic_DNA"/>
</dbReference>
<name>A0A396I7V1_MEDTR</name>